<organism evidence="9 10">
    <name type="scientific">Cylindrotheca closterium</name>
    <dbReference type="NCBI Taxonomy" id="2856"/>
    <lineage>
        <taxon>Eukaryota</taxon>
        <taxon>Sar</taxon>
        <taxon>Stramenopiles</taxon>
        <taxon>Ochrophyta</taxon>
        <taxon>Bacillariophyta</taxon>
        <taxon>Bacillariophyceae</taxon>
        <taxon>Bacillariophycidae</taxon>
        <taxon>Bacillariales</taxon>
        <taxon>Bacillariaceae</taxon>
        <taxon>Cylindrotheca</taxon>
    </lineage>
</organism>
<feature type="transmembrane region" description="Helical" evidence="8">
    <location>
        <begin position="152"/>
        <end position="173"/>
    </location>
</feature>
<dbReference type="SUPFAM" id="SSF103473">
    <property type="entry name" value="MFS general substrate transporter"/>
    <property type="match status" value="1"/>
</dbReference>
<evidence type="ECO:0000256" key="5">
    <source>
        <dbReference type="ARBA" id="ARBA00022989"/>
    </source>
</evidence>
<evidence type="ECO:0000256" key="2">
    <source>
        <dbReference type="ARBA" id="ARBA00006978"/>
    </source>
</evidence>
<evidence type="ECO:0000256" key="6">
    <source>
        <dbReference type="ARBA" id="ARBA00023136"/>
    </source>
</evidence>
<comment type="caution">
    <text evidence="9">The sequence shown here is derived from an EMBL/GenBank/DDBJ whole genome shotgun (WGS) entry which is preliminary data.</text>
</comment>
<evidence type="ECO:0000256" key="4">
    <source>
        <dbReference type="ARBA" id="ARBA00022692"/>
    </source>
</evidence>
<accession>A0AAD2FVG1</accession>
<feature type="transmembrane region" description="Helical" evidence="8">
    <location>
        <begin position="288"/>
        <end position="310"/>
    </location>
</feature>
<keyword evidence="10" id="KW-1185">Reference proteome</keyword>
<evidence type="ECO:0000313" key="10">
    <source>
        <dbReference type="Proteomes" id="UP001295423"/>
    </source>
</evidence>
<feature type="transmembrane region" description="Helical" evidence="8">
    <location>
        <begin position="194"/>
        <end position="218"/>
    </location>
</feature>
<evidence type="ECO:0000313" key="9">
    <source>
        <dbReference type="EMBL" id="CAJ1954326.1"/>
    </source>
</evidence>
<gene>
    <name evidence="9" type="ORF">CYCCA115_LOCUS14918</name>
</gene>
<feature type="region of interest" description="Disordered" evidence="7">
    <location>
        <begin position="486"/>
        <end position="507"/>
    </location>
</feature>
<dbReference type="InterPro" id="IPR036259">
    <property type="entry name" value="MFS_trans_sf"/>
</dbReference>
<proteinExistence type="inferred from homology"/>
<feature type="transmembrane region" description="Helical" evidence="8">
    <location>
        <begin position="127"/>
        <end position="146"/>
    </location>
</feature>
<dbReference type="AlphaFoldDB" id="A0AAD2FVG1"/>
<evidence type="ECO:0000256" key="8">
    <source>
        <dbReference type="SAM" id="Phobius"/>
    </source>
</evidence>
<dbReference type="Proteomes" id="UP001295423">
    <property type="component" value="Unassembled WGS sequence"/>
</dbReference>
<feature type="transmembrane region" description="Helical" evidence="8">
    <location>
        <begin position="378"/>
        <end position="396"/>
    </location>
</feature>
<dbReference type="PANTHER" id="PTHR23519:SF1">
    <property type="entry name" value="AUTOPHAGY-RELATED PROTEIN 22"/>
    <property type="match status" value="1"/>
</dbReference>
<feature type="transmembrane region" description="Helical" evidence="8">
    <location>
        <begin position="448"/>
        <end position="467"/>
    </location>
</feature>
<dbReference type="Gene3D" id="1.20.1250.20">
    <property type="entry name" value="MFS general substrate transporter like domains"/>
    <property type="match status" value="1"/>
</dbReference>
<sequence>MTKQDTQEQLNIAAPDLPRWYPKWRGKPWYDGNQEALAWMFDGIARNVSFLGAGAFFATALLRLAKESLGCATEPLEGSIVIPECEGRVLGIKPSSLLTTYTMIIGVASALFLPLMGAMVDYTRHRLLFGQITSAIICLCIFPQIFMNEDNFIVMAILQVISSFVGWAQTALSHAYLPELTDDELILNEYNKRYTVVFFSFGVAFLIVTIAITTVIGYADNDLVTSQVAMSMAFVVNATLLPLAWGRLFKRREPMHPLPEDAFLWSAGFVQLYRTGKKIAGNYRGLKWFYLAIAMSDSGINALATIAITYNTDVLQFSALENGISLIVILIGCTPGAFLSKYTTEKFDPIKSSIFALLLLIVATALFAILIVRPKQFAQTYAIAFFWGMGMGWKWTIDRTLAALIIPEGQDAELMGFFLFSGQCLSWVPPLVYTAINEAGVSQRVGLASLDAYFILSLICYLLMGGYKQARIEVGRDKNLEKELKEMPGAETPHPDCDAIPNPNDGE</sequence>
<keyword evidence="6 8" id="KW-0472">Membrane</keyword>
<dbReference type="InterPro" id="IPR024671">
    <property type="entry name" value="Atg22-like"/>
</dbReference>
<evidence type="ECO:0000256" key="3">
    <source>
        <dbReference type="ARBA" id="ARBA00022448"/>
    </source>
</evidence>
<dbReference type="EMBL" id="CAKOGP040001869">
    <property type="protein sequence ID" value="CAJ1954326.1"/>
    <property type="molecule type" value="Genomic_DNA"/>
</dbReference>
<evidence type="ECO:0000256" key="1">
    <source>
        <dbReference type="ARBA" id="ARBA00004127"/>
    </source>
</evidence>
<dbReference type="InterPro" id="IPR050495">
    <property type="entry name" value="ATG22/LtaA_families"/>
</dbReference>
<name>A0AAD2FVG1_9STRA</name>
<keyword evidence="5 8" id="KW-1133">Transmembrane helix</keyword>
<evidence type="ECO:0008006" key="11">
    <source>
        <dbReference type="Google" id="ProtNLM"/>
    </source>
</evidence>
<feature type="transmembrane region" description="Helical" evidence="8">
    <location>
        <begin position="417"/>
        <end position="436"/>
    </location>
</feature>
<keyword evidence="4 8" id="KW-0812">Transmembrane</keyword>
<dbReference type="PANTHER" id="PTHR23519">
    <property type="entry name" value="AUTOPHAGY-RELATED PROTEIN 22"/>
    <property type="match status" value="1"/>
</dbReference>
<evidence type="ECO:0000256" key="7">
    <source>
        <dbReference type="SAM" id="MobiDB-lite"/>
    </source>
</evidence>
<comment type="similarity">
    <text evidence="2">Belongs to the ATG22 family.</text>
</comment>
<feature type="transmembrane region" description="Helical" evidence="8">
    <location>
        <begin position="354"/>
        <end position="372"/>
    </location>
</feature>
<feature type="transmembrane region" description="Helical" evidence="8">
    <location>
        <begin position="98"/>
        <end position="120"/>
    </location>
</feature>
<feature type="compositionally biased region" description="Basic and acidic residues" evidence="7">
    <location>
        <begin position="486"/>
        <end position="497"/>
    </location>
</feature>
<reference evidence="9" key="1">
    <citation type="submission" date="2023-08" db="EMBL/GenBank/DDBJ databases">
        <authorList>
            <person name="Audoor S."/>
            <person name="Bilcke G."/>
        </authorList>
    </citation>
    <scope>NUCLEOTIDE SEQUENCE</scope>
</reference>
<protein>
    <recommendedName>
        <fullName evidence="11">Autophagy-related protein</fullName>
    </recommendedName>
</protein>
<feature type="transmembrane region" description="Helical" evidence="8">
    <location>
        <begin position="322"/>
        <end position="342"/>
    </location>
</feature>
<keyword evidence="3" id="KW-0813">Transport</keyword>
<dbReference type="GO" id="GO:0012505">
    <property type="term" value="C:endomembrane system"/>
    <property type="evidence" value="ECO:0007669"/>
    <property type="project" value="UniProtKB-SubCell"/>
</dbReference>
<dbReference type="Pfam" id="PF11700">
    <property type="entry name" value="ATG22"/>
    <property type="match status" value="1"/>
</dbReference>
<feature type="transmembrane region" description="Helical" evidence="8">
    <location>
        <begin position="48"/>
        <end position="65"/>
    </location>
</feature>
<comment type="subcellular location">
    <subcellularLocation>
        <location evidence="1">Endomembrane system</location>
        <topology evidence="1">Multi-pass membrane protein</topology>
    </subcellularLocation>
</comment>
<feature type="transmembrane region" description="Helical" evidence="8">
    <location>
        <begin position="224"/>
        <end position="245"/>
    </location>
</feature>